<reference evidence="1" key="2">
    <citation type="submission" date="2023-01" db="EMBL/GenBank/DDBJ databases">
        <title>Gilvimarinus xylanilyticus HB14 isolated from Caulerpa lentillifera aquaculture base in Hainan, China.</title>
        <authorList>
            <person name="Zhang Y.-J."/>
        </authorList>
    </citation>
    <scope>NUCLEOTIDE SEQUENCE</scope>
    <source>
        <strain evidence="1">HB14</strain>
    </source>
</reference>
<dbReference type="Proteomes" id="UP001139319">
    <property type="component" value="Unassembled WGS sequence"/>
</dbReference>
<protein>
    <recommendedName>
        <fullName evidence="3">Tetratricopeptide repeat protein</fullName>
    </recommendedName>
</protein>
<keyword evidence="2" id="KW-1185">Reference proteome</keyword>
<dbReference type="EMBL" id="JAMFTH010000001">
    <property type="protein sequence ID" value="MCP8899004.1"/>
    <property type="molecule type" value="Genomic_DNA"/>
</dbReference>
<gene>
    <name evidence="1" type="ORF">M6D89_06800</name>
</gene>
<dbReference type="RefSeq" id="WP_253967267.1">
    <property type="nucleotide sequence ID" value="NZ_JAMFTH010000001.1"/>
</dbReference>
<accession>A0A9X2HXT7</accession>
<comment type="caution">
    <text evidence="1">The sequence shown here is derived from an EMBL/GenBank/DDBJ whole genome shotgun (WGS) entry which is preliminary data.</text>
</comment>
<sequence length="76" mass="8736">MHRKALAFIEAGKWDQAHRLVQDEGDKLSCLIHAYLHREEGDMPNAAYWYRRAGETLPDNSLPEELARLQSLCNGQ</sequence>
<dbReference type="AlphaFoldDB" id="A0A9X2HXT7"/>
<organism evidence="1 2">
    <name type="scientific">Gilvimarinus xylanilyticus</name>
    <dbReference type="NCBI Taxonomy" id="2944139"/>
    <lineage>
        <taxon>Bacteria</taxon>
        <taxon>Pseudomonadati</taxon>
        <taxon>Pseudomonadota</taxon>
        <taxon>Gammaproteobacteria</taxon>
        <taxon>Cellvibrionales</taxon>
        <taxon>Cellvibrionaceae</taxon>
        <taxon>Gilvimarinus</taxon>
    </lineage>
</organism>
<reference evidence="1" key="1">
    <citation type="submission" date="2022-05" db="EMBL/GenBank/DDBJ databases">
        <authorList>
            <person name="Sun H.-N."/>
        </authorList>
    </citation>
    <scope>NUCLEOTIDE SEQUENCE</scope>
    <source>
        <strain evidence="1">HB14</strain>
    </source>
</reference>
<evidence type="ECO:0000313" key="1">
    <source>
        <dbReference type="EMBL" id="MCP8899004.1"/>
    </source>
</evidence>
<name>A0A9X2HXT7_9GAMM</name>
<proteinExistence type="predicted"/>
<evidence type="ECO:0000313" key="2">
    <source>
        <dbReference type="Proteomes" id="UP001139319"/>
    </source>
</evidence>
<evidence type="ECO:0008006" key="3">
    <source>
        <dbReference type="Google" id="ProtNLM"/>
    </source>
</evidence>